<evidence type="ECO:0000256" key="1">
    <source>
        <dbReference type="SAM" id="Phobius"/>
    </source>
</evidence>
<feature type="transmembrane region" description="Helical" evidence="1">
    <location>
        <begin position="199"/>
        <end position="218"/>
    </location>
</feature>
<feature type="transmembrane region" description="Helical" evidence="1">
    <location>
        <begin position="168"/>
        <end position="193"/>
    </location>
</feature>
<evidence type="ECO:0000313" key="3">
    <source>
        <dbReference type="Proteomes" id="UP001500141"/>
    </source>
</evidence>
<protein>
    <recommendedName>
        <fullName evidence="4">YhhN-like protein</fullName>
    </recommendedName>
</protein>
<reference evidence="3" key="1">
    <citation type="journal article" date="2019" name="Int. J. Syst. Evol. Microbiol.">
        <title>The Global Catalogue of Microorganisms (GCM) 10K type strain sequencing project: providing services to taxonomists for standard genome sequencing and annotation.</title>
        <authorList>
            <consortium name="The Broad Institute Genomics Platform"/>
            <consortium name="The Broad Institute Genome Sequencing Center for Infectious Disease"/>
            <person name="Wu L."/>
            <person name="Ma J."/>
        </authorList>
    </citation>
    <scope>NUCLEOTIDE SEQUENCE [LARGE SCALE GENOMIC DNA]</scope>
    <source>
        <strain evidence="3">JCM 18198</strain>
    </source>
</reference>
<sequence>MITKNISIYLYVVASILAVIAMIFDNEWLMLFVKPSIIPALFIHYITLNKSKISKDLLAILSIYFISDVITLLEIEEAILYIMALDFLPYILLLKVVTEDVFELKLNKLNLGIVLGAFSGLMFAMYYLVQSFVQTNPDFILPVIVYGIILALYVSLSLYLYLETDFDFAFDILIAALFALIADVIFVITNMIFKADALNYIEFAFQIISYFFIVAYFLKRNIYRNTKSNFFTIVDEV</sequence>
<feature type="transmembrane region" description="Helical" evidence="1">
    <location>
        <begin position="57"/>
        <end position="73"/>
    </location>
</feature>
<proteinExistence type="predicted"/>
<feature type="transmembrane region" description="Helical" evidence="1">
    <location>
        <begin position="30"/>
        <end position="48"/>
    </location>
</feature>
<feature type="transmembrane region" description="Helical" evidence="1">
    <location>
        <begin position="139"/>
        <end position="161"/>
    </location>
</feature>
<feature type="transmembrane region" description="Helical" evidence="1">
    <location>
        <begin position="7"/>
        <end position="24"/>
    </location>
</feature>
<keyword evidence="1" id="KW-0812">Transmembrane</keyword>
<evidence type="ECO:0000313" key="2">
    <source>
        <dbReference type="EMBL" id="GAA4768206.1"/>
    </source>
</evidence>
<name>A0ABP8ZWX8_9FLAO</name>
<dbReference type="Proteomes" id="UP001500141">
    <property type="component" value="Unassembled WGS sequence"/>
</dbReference>
<organism evidence="2 3">
    <name type="scientific">Flavobacterium hankyongi</name>
    <dbReference type="NCBI Taxonomy" id="1176532"/>
    <lineage>
        <taxon>Bacteria</taxon>
        <taxon>Pseudomonadati</taxon>
        <taxon>Bacteroidota</taxon>
        <taxon>Flavobacteriia</taxon>
        <taxon>Flavobacteriales</taxon>
        <taxon>Flavobacteriaceae</taxon>
        <taxon>Flavobacterium</taxon>
    </lineage>
</organism>
<accession>A0ABP8ZWX8</accession>
<gene>
    <name evidence="2" type="ORF">GCM10023230_17600</name>
</gene>
<feature type="transmembrane region" description="Helical" evidence="1">
    <location>
        <begin position="109"/>
        <end position="127"/>
    </location>
</feature>
<keyword evidence="1" id="KW-0472">Membrane</keyword>
<feature type="transmembrane region" description="Helical" evidence="1">
    <location>
        <begin position="79"/>
        <end position="97"/>
    </location>
</feature>
<dbReference type="EMBL" id="BAABIP010000015">
    <property type="protein sequence ID" value="GAA4768206.1"/>
    <property type="molecule type" value="Genomic_DNA"/>
</dbReference>
<dbReference type="RefSeq" id="WP_264542067.1">
    <property type="nucleotide sequence ID" value="NZ_BAABIP010000015.1"/>
</dbReference>
<keyword evidence="3" id="KW-1185">Reference proteome</keyword>
<keyword evidence="1" id="KW-1133">Transmembrane helix</keyword>
<comment type="caution">
    <text evidence="2">The sequence shown here is derived from an EMBL/GenBank/DDBJ whole genome shotgun (WGS) entry which is preliminary data.</text>
</comment>
<evidence type="ECO:0008006" key="4">
    <source>
        <dbReference type="Google" id="ProtNLM"/>
    </source>
</evidence>